<keyword evidence="9" id="KW-0677">Repeat</keyword>
<dbReference type="InterPro" id="IPR032675">
    <property type="entry name" value="LRR_dom_sf"/>
</dbReference>
<evidence type="ECO:0000256" key="12">
    <source>
        <dbReference type="ARBA" id="ARBA00023026"/>
    </source>
</evidence>
<evidence type="ECO:0000256" key="10">
    <source>
        <dbReference type="ARBA" id="ARBA00022786"/>
    </source>
</evidence>
<evidence type="ECO:0000256" key="2">
    <source>
        <dbReference type="ARBA" id="ARBA00004192"/>
    </source>
</evidence>
<sequence>MPELPRTQRVAQSDKGPHYALINNTAPDWLKNADLERLHPLSEWVLQRPTWYATATAQQHATLKALNGQAWAAQNTLDTKLRPVQDVYAFAEPLLKRAIKDQYALDLDVKTTYLRIYTPKKLPWYALELSNGVTSRDVSLLDAALHNFAGHETFERYSCYITRPDYRGHFSILHHERTMSLEQFKTLCRELDLGARYQQHLKQFLLPDEPVAQGYLQGLVTASQKATLKAAAQMALMNNDLQASAYAVVMGVLDGTEQRATFYQLSMLDTPLTGILLISTDLDRAASVAKVIAYIPNDPASPLKQYASSSEFVMDLSRRLQLNAPLPSSKHLPQHTYQQFFSQFVPHARRGLFFATLTEHLYRVQWHERSPLDPAPAWCEDPVDKPFLKFEATKIKGALWPHLYQASFNKILNDGRSLAVSTAQADSQERRSWWDNVLKIASDLFNVALLVVTPFVPGLGELMLAYTLYQLTDDVLEGIVDLSEGQAGEAAQHVISVVTDVLQLALMGTGGVLAKEVLFKPSAFVNSLKAVQVNGQTRLWNPDLAPYVRNDLHLPEGSRPDALGLHAHQGQTVVRLEERHLVLEHDAQSNTHRIQHATRRGAYSPLIEPNGSGAWVHEGEDPWAWDDAQLRGRLGHGTQALDARQVEQACSISGTDDSALRQMYVELKPTPPLLADTLMRMHMFDQAKQLPQKIRNGGLTQEEFNWSAQLSSELKNWPSDKAIKVFYEPDLTGYHITYGTASDAAHTLNISHQDINAGVLPERLVGFLTEAELQALLPAPLPDTPAARTAALRDLLATKVASEHISIFNHLYSTHEVLNTAPAQLLRRRYPQLPAELIQRLMLRVSPDEVKAMGDEQRIPLRVSNLATELQNESIASHAYEGFYNDELITPDTERMVLNILRRHRDTLGDVNISLYQHSPAGRLRAQAGPQDAGTQIVLLRKDDGRYQVRGQTPAAHYDLFEALLRALPADSVDYVPGEGRLFKRWLKDQLQAPAERRTALEAPSLRKPDPRVTQKLLQKPMFGAFRRLFTPATPPTTQERVAKLFPRLRAEPAQTLLDELAALENGDQILEALETEKRQLQEDFKRWKRRPTQAAQYSEQAENETYMRDRIIDDLVECWEARADGRVTAQGLMPRGRLLDLSEKWLGRYIRSLGRMRANFDHVTVLNLMSTGFMSGDVGFLDNFPNLRGLDLSNNVLFSVPTQMTTLRDLVTVDLSHNPITWSHMDFTQLYECRNLEYLNLQDHPDLKVAPDLRSLPHLKQLVLRNTGVTEWPLGMEVPRAHPLELNLLNTGVKQIPVLPEGSPAIDVIAHSWLDRAALTNADEARFVAYRRASGIDPYRTLPAGDPEDSEYWLDEMKPELLDEARALWNTLENQPGSQGFFEILKLLRPSQVMQTEADRKLFKKGRKDLKDRVWDVLVAIDRDPQLRERFFAEASAPVNCADAGAQVFNKLGIETLLADILQDSTEQGLATRDNKLVELAWQTWRLKQLNEFAKQDIIRRTQPVAQGGLGLGFGSGALEVDEVQVYLAYQTGLKTRLDLPWLSEHMAYRNTAKVTRDQLDAAYQSVISAAANDGAVKGVLDQDFWRDHLEDKHADQYAARRRERDDAGGELADLLDEQKEWAATETTPERKAQLRTQIVRRLNEFKRMGLKIADSTILVDHALSDATVQKLYEEVQRPYRELGIRLTREALQNAGL</sequence>
<name>A0A4Y9TF52_PSEFL</name>
<keyword evidence="15" id="KW-0175">Coiled coil</keyword>
<evidence type="ECO:0000256" key="6">
    <source>
        <dbReference type="ARBA" id="ARBA00022525"/>
    </source>
</evidence>
<keyword evidence="7" id="KW-0433">Leucine-rich repeat</keyword>
<feature type="coiled-coil region" evidence="15">
    <location>
        <begin position="1064"/>
        <end position="1091"/>
    </location>
</feature>
<keyword evidence="11 14" id="KW-0832">Ubl conjugation</keyword>
<evidence type="ECO:0000256" key="8">
    <source>
        <dbReference type="ARBA" id="ARBA00022679"/>
    </source>
</evidence>
<dbReference type="EMBL" id="SPVI01000007">
    <property type="protein sequence ID" value="TFW42954.1"/>
    <property type="molecule type" value="Genomic_DNA"/>
</dbReference>
<dbReference type="PROSITE" id="PS52053">
    <property type="entry name" value="NEL"/>
    <property type="match status" value="1"/>
</dbReference>
<evidence type="ECO:0000256" key="7">
    <source>
        <dbReference type="ARBA" id="ARBA00022614"/>
    </source>
</evidence>
<dbReference type="PANTHER" id="PTHR47114">
    <property type="match status" value="1"/>
</dbReference>
<comment type="subcellular location">
    <subcellularLocation>
        <location evidence="2">Host cytoplasm</location>
    </subcellularLocation>
    <subcellularLocation>
        <location evidence="3">Secreted</location>
    </subcellularLocation>
</comment>
<evidence type="ECO:0000256" key="14">
    <source>
        <dbReference type="PROSITE-ProRule" id="PRU01398"/>
    </source>
</evidence>
<keyword evidence="12" id="KW-0843">Virulence</keyword>
<dbReference type="Pfam" id="PF14496">
    <property type="entry name" value="NEL"/>
    <property type="match status" value="1"/>
</dbReference>
<comment type="caution">
    <text evidence="17">The sequence shown here is derived from an EMBL/GenBank/DDBJ whole genome shotgun (WGS) entry which is preliminary data.</text>
</comment>
<dbReference type="InterPro" id="IPR051071">
    <property type="entry name" value="LRR-bact_E3_ubiq_ligases"/>
</dbReference>
<dbReference type="GO" id="GO:0030430">
    <property type="term" value="C:host cell cytoplasm"/>
    <property type="evidence" value="ECO:0007669"/>
    <property type="project" value="UniProtKB-SubCell"/>
</dbReference>
<keyword evidence="13 14" id="KW-1035">Host cytoplasm</keyword>
<evidence type="ECO:0000259" key="16">
    <source>
        <dbReference type="PROSITE" id="PS52053"/>
    </source>
</evidence>
<reference evidence="17 18" key="1">
    <citation type="submission" date="2019-03" db="EMBL/GenBank/DDBJ databases">
        <title>Biocontrol and xenobiotic degradation properties of endophytic Pseudomonas fluorescens strain BRZ63.</title>
        <authorList>
            <person name="Chlebek D.A."/>
            <person name="Pinski A."/>
            <person name="Zur J.P."/>
            <person name="Michalska J."/>
            <person name="Hupert-Kocurek K.T."/>
        </authorList>
    </citation>
    <scope>NUCLEOTIDE SEQUENCE [LARGE SCALE GENOMIC DNA]</scope>
    <source>
        <strain evidence="17 18">BRZ63</strain>
    </source>
</reference>
<keyword evidence="8 14" id="KW-0808">Transferase</keyword>
<evidence type="ECO:0000256" key="5">
    <source>
        <dbReference type="ARBA" id="ARBA00012483"/>
    </source>
</evidence>
<evidence type="ECO:0000256" key="15">
    <source>
        <dbReference type="SAM" id="Coils"/>
    </source>
</evidence>
<feature type="active site" description="Glycyl thioester intermediate" evidence="14">
    <location>
        <position position="1442"/>
    </location>
</feature>
<organism evidence="17 18">
    <name type="scientific">Pseudomonas fluorescens</name>
    <dbReference type="NCBI Taxonomy" id="294"/>
    <lineage>
        <taxon>Bacteria</taxon>
        <taxon>Pseudomonadati</taxon>
        <taxon>Pseudomonadota</taxon>
        <taxon>Gammaproteobacteria</taxon>
        <taxon>Pseudomonadales</taxon>
        <taxon>Pseudomonadaceae</taxon>
        <taxon>Pseudomonas</taxon>
    </lineage>
</organism>
<evidence type="ECO:0000256" key="9">
    <source>
        <dbReference type="ARBA" id="ARBA00022737"/>
    </source>
</evidence>
<comment type="PTM">
    <text evidence="14">Ubiquitinated in the presence of host E1 ubiquitin-activating enzyme, E2 ubiquitin-conjugating enzyme and ubiquitin.</text>
</comment>
<evidence type="ECO:0000256" key="11">
    <source>
        <dbReference type="ARBA" id="ARBA00022843"/>
    </source>
</evidence>
<comment type="similarity">
    <text evidence="4 14">Belongs to the LRR-containing bacterial E3 ligase family.</text>
</comment>
<evidence type="ECO:0000256" key="3">
    <source>
        <dbReference type="ARBA" id="ARBA00004613"/>
    </source>
</evidence>
<proteinExistence type="inferred from homology"/>
<dbReference type="EC" id="2.3.2.27" evidence="5"/>
<dbReference type="GO" id="GO:0061630">
    <property type="term" value="F:ubiquitin protein ligase activity"/>
    <property type="evidence" value="ECO:0007669"/>
    <property type="project" value="UniProtKB-EC"/>
</dbReference>
<evidence type="ECO:0000256" key="13">
    <source>
        <dbReference type="ARBA" id="ARBA00023200"/>
    </source>
</evidence>
<dbReference type="GO" id="GO:0005576">
    <property type="term" value="C:extracellular region"/>
    <property type="evidence" value="ECO:0007669"/>
    <property type="project" value="UniProtKB-SubCell"/>
</dbReference>
<comment type="catalytic activity">
    <reaction evidence="1">
        <text>S-ubiquitinyl-[E2 ubiquitin-conjugating enzyme]-L-cysteine + [acceptor protein]-L-lysine = [E2 ubiquitin-conjugating enzyme]-L-cysteine + N(6)-ubiquitinyl-[acceptor protein]-L-lysine.</text>
        <dbReference type="EC" id="2.3.2.27"/>
    </reaction>
</comment>
<dbReference type="Gene3D" id="1.20.58.360">
    <property type="entry name" value="Shigella T3SS effector IpaH defines"/>
    <property type="match status" value="1"/>
</dbReference>
<protein>
    <recommendedName>
        <fullName evidence="5">RING-type E3 ubiquitin transferase</fullName>
        <ecNumber evidence="5">2.3.2.27</ecNumber>
    </recommendedName>
</protein>
<dbReference type="SUPFAM" id="SSF52058">
    <property type="entry name" value="L domain-like"/>
    <property type="match status" value="1"/>
</dbReference>
<evidence type="ECO:0000256" key="4">
    <source>
        <dbReference type="ARBA" id="ARBA00009868"/>
    </source>
</evidence>
<dbReference type="InterPro" id="IPR046673">
    <property type="entry name" value="ToxA_N"/>
</dbReference>
<evidence type="ECO:0000313" key="18">
    <source>
        <dbReference type="Proteomes" id="UP000297322"/>
    </source>
</evidence>
<gene>
    <name evidence="17" type="ORF">E4T65_14375</name>
</gene>
<evidence type="ECO:0000256" key="1">
    <source>
        <dbReference type="ARBA" id="ARBA00000900"/>
    </source>
</evidence>
<dbReference type="InterPro" id="IPR029487">
    <property type="entry name" value="NEL_dom"/>
</dbReference>
<dbReference type="GO" id="GO:0016567">
    <property type="term" value="P:protein ubiquitination"/>
    <property type="evidence" value="ECO:0007669"/>
    <property type="project" value="InterPro"/>
</dbReference>
<accession>A0A4Y9TF52</accession>
<feature type="domain" description="NEL" evidence="16">
    <location>
        <begin position="1346"/>
        <end position="1698"/>
    </location>
</feature>
<dbReference type="PANTHER" id="PTHR47114:SF2">
    <property type="entry name" value="OLIGODENDROCYTE-MYELIN GLYCOPROTEIN"/>
    <property type="match status" value="1"/>
</dbReference>
<dbReference type="RefSeq" id="WP_135196513.1">
    <property type="nucleotide sequence ID" value="NZ_SPVI01000007.1"/>
</dbReference>
<evidence type="ECO:0000313" key="17">
    <source>
        <dbReference type="EMBL" id="TFW42954.1"/>
    </source>
</evidence>
<keyword evidence="10 14" id="KW-0833">Ubl conjugation pathway</keyword>
<dbReference type="Proteomes" id="UP000297322">
    <property type="component" value="Unassembled WGS sequence"/>
</dbReference>
<keyword evidence="6 14" id="KW-0964">Secreted</keyword>
<dbReference type="Pfam" id="PF20178">
    <property type="entry name" value="ToxA_N"/>
    <property type="match status" value="1"/>
</dbReference>
<dbReference type="Gene3D" id="3.80.10.10">
    <property type="entry name" value="Ribonuclease Inhibitor"/>
    <property type="match status" value="1"/>
</dbReference>